<comment type="caution">
    <text evidence="4">The sequence shown here is derived from an EMBL/GenBank/DDBJ whole genome shotgun (WGS) entry which is preliminary data.</text>
</comment>
<feature type="region of interest" description="Disordered" evidence="1">
    <location>
        <begin position="84"/>
        <end position="104"/>
    </location>
</feature>
<reference evidence="4 5" key="1">
    <citation type="submission" date="2019-05" db="EMBL/GenBank/DDBJ databases">
        <title>Mikania micrantha, genome provides insights into the molecular mechanism of rapid growth.</title>
        <authorList>
            <person name="Liu B."/>
        </authorList>
    </citation>
    <scope>NUCLEOTIDE SEQUENCE [LARGE SCALE GENOMIC DNA]</scope>
    <source>
        <strain evidence="4">NLD-2019</strain>
        <tissue evidence="4">Leaf</tissue>
    </source>
</reference>
<evidence type="ECO:0000259" key="2">
    <source>
        <dbReference type="Pfam" id="PF14309"/>
    </source>
</evidence>
<name>A0A5N6PLC9_9ASTR</name>
<dbReference type="PANTHER" id="PTHR21726">
    <property type="entry name" value="PHOSPHATIDYLINOSITOL N-ACETYLGLUCOSAMINYLTRANSFERASE SUBUNIT P DOWN SYNDROME CRITICAL REGION PROTEIN 5 -RELATED"/>
    <property type="match status" value="1"/>
</dbReference>
<dbReference type="Pfam" id="PF14383">
    <property type="entry name" value="VARLMGL"/>
    <property type="match status" value="1"/>
</dbReference>
<evidence type="ECO:0000256" key="1">
    <source>
        <dbReference type="SAM" id="MobiDB-lite"/>
    </source>
</evidence>
<feature type="compositionally biased region" description="Low complexity" evidence="1">
    <location>
        <begin position="602"/>
        <end position="615"/>
    </location>
</feature>
<keyword evidence="5" id="KW-1185">Reference proteome</keyword>
<evidence type="ECO:0008006" key="6">
    <source>
        <dbReference type="Google" id="ProtNLM"/>
    </source>
</evidence>
<dbReference type="PANTHER" id="PTHR21726:SF57">
    <property type="entry name" value="SERINE-RICH ADHESIN FOR PLATELETS-LIKE PROTEIN"/>
    <property type="match status" value="1"/>
</dbReference>
<feature type="domain" description="DUF4378" evidence="2">
    <location>
        <begin position="673"/>
        <end position="824"/>
    </location>
</feature>
<gene>
    <name evidence="4" type="ORF">E3N88_09161</name>
</gene>
<feature type="compositionally biased region" description="Low complexity" evidence="1">
    <location>
        <begin position="87"/>
        <end position="103"/>
    </location>
</feature>
<feature type="domain" description="DUF3741" evidence="3">
    <location>
        <begin position="93"/>
        <end position="120"/>
    </location>
</feature>
<dbReference type="InterPro" id="IPR032795">
    <property type="entry name" value="DUF3741-assoc"/>
</dbReference>
<feature type="region of interest" description="Disordered" evidence="1">
    <location>
        <begin position="595"/>
        <end position="615"/>
    </location>
</feature>
<dbReference type="OrthoDB" id="765769at2759"/>
<evidence type="ECO:0000313" key="5">
    <source>
        <dbReference type="Proteomes" id="UP000326396"/>
    </source>
</evidence>
<feature type="region of interest" description="Disordered" evidence="1">
    <location>
        <begin position="352"/>
        <end position="371"/>
    </location>
</feature>
<proteinExistence type="predicted"/>
<dbReference type="InterPro" id="IPR025486">
    <property type="entry name" value="DUF4378"/>
</dbReference>
<dbReference type="Pfam" id="PF14309">
    <property type="entry name" value="DUF4378"/>
    <property type="match status" value="1"/>
</dbReference>
<evidence type="ECO:0000313" key="4">
    <source>
        <dbReference type="EMBL" id="KAD6454455.1"/>
    </source>
</evidence>
<sequence length="831" mass="93456">MILLASFLPILKSERWEESIVIDIFLLFEFGKLSFNHMIKWKLRSEVQKEDFFSCLTGMPNPGRSSSQIKQMYQMKLDESMNVPSLSGNEWTSSTSNEEGSGSKAPGVVARLMGLDSLPTLDASDHGYTPHVYLHSFRHPLCTEFSTEHEIVAEYGMRNKLDGFSRNPVEDKFQKLQHRPIEKFQSEVLPPRSAKSVPITHHRMLSPIKSPGYILSRNVALIMEEASKIIEQSPQSSLTGRLPSSRSPSVPLRTRDLKVKMEAAYRTSRLPEASQRPKTYSPLNEVVVLKHDAKGGLKNKNKSATPGKTNIQILEGSTSRNSRSIMKQKENDVKSVQLDKKQRNTPKRVQCRSTTSKTPEVLKKNDQKQNCVSHKDHTNLKPRVLYQHRRKVTPTNISCREVKTLKKCVENSPRKAQLVTSESLSRTKNLSGKKPTDDTSVVLVKEKERSVKCNINIEGSSNWDRKNGMDVVSFTFTSPIKKTESRSGSCGQSATKSQRLFQEDTWTSTAIDSDALSVLLEQKLKELSSLAVTSQCDIDKGGSAPGDHMHSERCIVGHDSDVSLVDQMLVNARIEWQGAEVTECSENYESAVKLEDQREHPCSSPSLESSLSDDSCITSNSTTTLTSNGSKLHMPAANVELSAEEIELQDSATSFPSTICESTCIKKWSSQHELEYIKEMLNHAELVLNDFAFGPFGPAQKVISVDLFDQLENQNKSIDPLSKQQRKVLFDCVSMCLEFRHERGLGGSFEEWSKWSMLLQNTDLLAMELQKQICGWTSMEELLVDEMVEKDMSNRNGKWLDFKAEALEEGMVIETHILFSLIDEIVDSLSC</sequence>
<organism evidence="4 5">
    <name type="scientific">Mikania micrantha</name>
    <name type="common">bitter vine</name>
    <dbReference type="NCBI Taxonomy" id="192012"/>
    <lineage>
        <taxon>Eukaryota</taxon>
        <taxon>Viridiplantae</taxon>
        <taxon>Streptophyta</taxon>
        <taxon>Embryophyta</taxon>
        <taxon>Tracheophyta</taxon>
        <taxon>Spermatophyta</taxon>
        <taxon>Magnoliopsida</taxon>
        <taxon>eudicotyledons</taxon>
        <taxon>Gunneridae</taxon>
        <taxon>Pentapetalae</taxon>
        <taxon>asterids</taxon>
        <taxon>campanulids</taxon>
        <taxon>Asterales</taxon>
        <taxon>Asteraceae</taxon>
        <taxon>Asteroideae</taxon>
        <taxon>Heliantheae alliance</taxon>
        <taxon>Eupatorieae</taxon>
        <taxon>Mikania</taxon>
    </lineage>
</organism>
<protein>
    <recommendedName>
        <fullName evidence="6">DUF4378 domain-containing protein</fullName>
    </recommendedName>
</protein>
<feature type="compositionally biased region" description="Low complexity" evidence="1">
    <location>
        <begin position="241"/>
        <end position="251"/>
    </location>
</feature>
<dbReference type="Proteomes" id="UP000326396">
    <property type="component" value="Linkage Group LG12"/>
</dbReference>
<feature type="region of interest" description="Disordered" evidence="1">
    <location>
        <begin position="232"/>
        <end position="251"/>
    </location>
</feature>
<accession>A0A5N6PLC9</accession>
<dbReference type="EMBL" id="SZYD01000004">
    <property type="protein sequence ID" value="KAD6454455.1"/>
    <property type="molecule type" value="Genomic_DNA"/>
</dbReference>
<dbReference type="AlphaFoldDB" id="A0A5N6PLC9"/>
<feature type="compositionally biased region" description="Basic and acidic residues" evidence="1">
    <location>
        <begin position="360"/>
        <end position="371"/>
    </location>
</feature>
<evidence type="ECO:0000259" key="3">
    <source>
        <dbReference type="Pfam" id="PF14383"/>
    </source>
</evidence>